<dbReference type="EMBL" id="CAVLGL010000091">
    <property type="protein sequence ID" value="CAK1594851.1"/>
    <property type="molecule type" value="Genomic_DNA"/>
</dbReference>
<dbReference type="Proteomes" id="UP001314205">
    <property type="component" value="Unassembled WGS sequence"/>
</dbReference>
<proteinExistence type="predicted"/>
<keyword evidence="3" id="KW-1185">Reference proteome</keyword>
<comment type="caution">
    <text evidence="2">The sequence shown here is derived from an EMBL/GenBank/DDBJ whole genome shotgun (WGS) entry which is preliminary data.</text>
</comment>
<protein>
    <submittedName>
        <fullName evidence="2">Uncharacterized protein</fullName>
    </submittedName>
</protein>
<accession>A0AAV1LH82</accession>
<gene>
    <name evidence="2" type="ORF">PARMNEM_LOCUS14422</name>
</gene>
<evidence type="ECO:0000313" key="2">
    <source>
        <dbReference type="EMBL" id="CAK1594851.1"/>
    </source>
</evidence>
<organism evidence="2 3">
    <name type="scientific">Parnassius mnemosyne</name>
    <name type="common">clouded apollo</name>
    <dbReference type="NCBI Taxonomy" id="213953"/>
    <lineage>
        <taxon>Eukaryota</taxon>
        <taxon>Metazoa</taxon>
        <taxon>Ecdysozoa</taxon>
        <taxon>Arthropoda</taxon>
        <taxon>Hexapoda</taxon>
        <taxon>Insecta</taxon>
        <taxon>Pterygota</taxon>
        <taxon>Neoptera</taxon>
        <taxon>Endopterygota</taxon>
        <taxon>Lepidoptera</taxon>
        <taxon>Glossata</taxon>
        <taxon>Ditrysia</taxon>
        <taxon>Papilionoidea</taxon>
        <taxon>Papilionidae</taxon>
        <taxon>Parnassiinae</taxon>
        <taxon>Parnassini</taxon>
        <taxon>Parnassius</taxon>
        <taxon>Driopa</taxon>
    </lineage>
</organism>
<dbReference type="AlphaFoldDB" id="A0AAV1LH82"/>
<reference evidence="2 3" key="1">
    <citation type="submission" date="2023-11" db="EMBL/GenBank/DDBJ databases">
        <authorList>
            <person name="Hedman E."/>
            <person name="Englund M."/>
            <person name="Stromberg M."/>
            <person name="Nyberg Akerstrom W."/>
            <person name="Nylinder S."/>
            <person name="Jareborg N."/>
            <person name="Kallberg Y."/>
            <person name="Kronander E."/>
        </authorList>
    </citation>
    <scope>NUCLEOTIDE SEQUENCE [LARGE SCALE GENOMIC DNA]</scope>
</reference>
<evidence type="ECO:0000313" key="3">
    <source>
        <dbReference type="Proteomes" id="UP001314205"/>
    </source>
</evidence>
<feature type="transmembrane region" description="Helical" evidence="1">
    <location>
        <begin position="20"/>
        <end position="39"/>
    </location>
</feature>
<keyword evidence="1" id="KW-0472">Membrane</keyword>
<keyword evidence="1" id="KW-0812">Transmembrane</keyword>
<sequence length="87" mass="10378">MWVYYVKFNIVFFLKFNLHLNMLFTTIIALVRTGDLFYWKRGILSQSSRLTTHLHFNSQTKIDVDVYGPQQLLTIRWTVCSFVSLIE</sequence>
<keyword evidence="1" id="KW-1133">Transmembrane helix</keyword>
<evidence type="ECO:0000256" key="1">
    <source>
        <dbReference type="SAM" id="Phobius"/>
    </source>
</evidence>
<name>A0AAV1LH82_9NEOP</name>